<keyword evidence="1" id="KW-0472">Membrane</keyword>
<evidence type="ECO:0000259" key="2">
    <source>
        <dbReference type="Pfam" id="PF02932"/>
    </source>
</evidence>
<dbReference type="GO" id="GO:0004888">
    <property type="term" value="F:transmembrane signaling receptor activity"/>
    <property type="evidence" value="ECO:0007669"/>
    <property type="project" value="InterPro"/>
</dbReference>
<dbReference type="GO" id="GO:0016020">
    <property type="term" value="C:membrane"/>
    <property type="evidence" value="ECO:0007669"/>
    <property type="project" value="InterPro"/>
</dbReference>
<dbReference type="SUPFAM" id="SSF90112">
    <property type="entry name" value="Neurotransmitter-gated ion-channel transmembrane pore"/>
    <property type="match status" value="1"/>
</dbReference>
<dbReference type="Proteomes" id="UP000828390">
    <property type="component" value="Unassembled WGS sequence"/>
</dbReference>
<name>A0A9D4G176_DREPO</name>
<protein>
    <recommendedName>
        <fullName evidence="2">Neurotransmitter-gated ion-channel transmembrane domain-containing protein</fullName>
    </recommendedName>
</protein>
<proteinExistence type="predicted"/>
<dbReference type="AlphaFoldDB" id="A0A9D4G176"/>
<reference evidence="3" key="1">
    <citation type="journal article" date="2019" name="bioRxiv">
        <title>The Genome of the Zebra Mussel, Dreissena polymorpha: A Resource for Invasive Species Research.</title>
        <authorList>
            <person name="McCartney M.A."/>
            <person name="Auch B."/>
            <person name="Kono T."/>
            <person name="Mallez S."/>
            <person name="Zhang Y."/>
            <person name="Obille A."/>
            <person name="Becker A."/>
            <person name="Abrahante J.E."/>
            <person name="Garbe J."/>
            <person name="Badalamenti J.P."/>
            <person name="Herman A."/>
            <person name="Mangelson H."/>
            <person name="Liachko I."/>
            <person name="Sullivan S."/>
            <person name="Sone E.D."/>
            <person name="Koren S."/>
            <person name="Silverstein K.A.T."/>
            <person name="Beckman K.B."/>
            <person name="Gohl D.M."/>
        </authorList>
    </citation>
    <scope>NUCLEOTIDE SEQUENCE</scope>
    <source>
        <strain evidence="3">Duluth1</strain>
        <tissue evidence="3">Whole animal</tissue>
    </source>
</reference>
<sequence length="190" mass="21748">MLYSEHEPGAVEFKLVLKRRPSYYMIHIFAPIILLTFLGPLAFVLPNEARSSFAIGLFVTFGVFLTTVASKLPQNSEETPYVSYYLVVMAVLNCIIVSICIVQRRLVVEYESKHHTGFFYRLAQTMGRIEPKKEPAQKMRCIEQKTERNEAEPNEASTVVNMNVADSRLFFFFLFNIFVGSVISYKMAHG</sequence>
<gene>
    <name evidence="3" type="ORF">DPMN_137060</name>
</gene>
<evidence type="ECO:0000313" key="3">
    <source>
        <dbReference type="EMBL" id="KAH3808703.1"/>
    </source>
</evidence>
<dbReference type="InterPro" id="IPR038050">
    <property type="entry name" value="Neuro_actylchol_rec"/>
</dbReference>
<dbReference type="InterPro" id="IPR006029">
    <property type="entry name" value="Neurotrans-gated_channel_TM"/>
</dbReference>
<accession>A0A9D4G176</accession>
<dbReference type="CDD" id="cd19051">
    <property type="entry name" value="LGIC_TM_cation"/>
    <property type="match status" value="1"/>
</dbReference>
<organism evidence="3 4">
    <name type="scientific">Dreissena polymorpha</name>
    <name type="common">Zebra mussel</name>
    <name type="synonym">Mytilus polymorpha</name>
    <dbReference type="NCBI Taxonomy" id="45954"/>
    <lineage>
        <taxon>Eukaryota</taxon>
        <taxon>Metazoa</taxon>
        <taxon>Spiralia</taxon>
        <taxon>Lophotrochozoa</taxon>
        <taxon>Mollusca</taxon>
        <taxon>Bivalvia</taxon>
        <taxon>Autobranchia</taxon>
        <taxon>Heteroconchia</taxon>
        <taxon>Euheterodonta</taxon>
        <taxon>Imparidentia</taxon>
        <taxon>Neoheterodontei</taxon>
        <taxon>Myida</taxon>
        <taxon>Dreissenoidea</taxon>
        <taxon>Dreissenidae</taxon>
        <taxon>Dreissena</taxon>
    </lineage>
</organism>
<feature type="transmembrane region" description="Helical" evidence="1">
    <location>
        <begin position="82"/>
        <end position="102"/>
    </location>
</feature>
<keyword evidence="1" id="KW-1133">Transmembrane helix</keyword>
<dbReference type="GO" id="GO:0005216">
    <property type="term" value="F:monoatomic ion channel activity"/>
    <property type="evidence" value="ECO:0007669"/>
    <property type="project" value="InterPro"/>
</dbReference>
<keyword evidence="1" id="KW-0812">Transmembrane</keyword>
<reference evidence="3" key="2">
    <citation type="submission" date="2020-11" db="EMBL/GenBank/DDBJ databases">
        <authorList>
            <person name="McCartney M.A."/>
            <person name="Auch B."/>
            <person name="Kono T."/>
            <person name="Mallez S."/>
            <person name="Becker A."/>
            <person name="Gohl D.M."/>
            <person name="Silverstein K.A.T."/>
            <person name="Koren S."/>
            <person name="Bechman K.B."/>
            <person name="Herman A."/>
            <person name="Abrahante J.E."/>
            <person name="Garbe J."/>
        </authorList>
    </citation>
    <scope>NUCLEOTIDE SEQUENCE</scope>
    <source>
        <strain evidence="3">Duluth1</strain>
        <tissue evidence="3">Whole animal</tissue>
    </source>
</reference>
<dbReference type="Gene3D" id="1.20.58.390">
    <property type="entry name" value="Neurotransmitter-gated ion-channel transmembrane domain"/>
    <property type="match status" value="1"/>
</dbReference>
<feature type="domain" description="Neurotransmitter-gated ion-channel transmembrane" evidence="2">
    <location>
        <begin position="29"/>
        <end position="103"/>
    </location>
</feature>
<evidence type="ECO:0000313" key="4">
    <source>
        <dbReference type="Proteomes" id="UP000828390"/>
    </source>
</evidence>
<keyword evidence="4" id="KW-1185">Reference proteome</keyword>
<dbReference type="InterPro" id="IPR006201">
    <property type="entry name" value="Neur_channel"/>
</dbReference>
<dbReference type="PANTHER" id="PTHR18945">
    <property type="entry name" value="NEUROTRANSMITTER GATED ION CHANNEL"/>
    <property type="match status" value="1"/>
</dbReference>
<evidence type="ECO:0000256" key="1">
    <source>
        <dbReference type="SAM" id="Phobius"/>
    </source>
</evidence>
<dbReference type="EMBL" id="JAIWYP010000006">
    <property type="protein sequence ID" value="KAH3808703.1"/>
    <property type="molecule type" value="Genomic_DNA"/>
</dbReference>
<comment type="caution">
    <text evidence="3">The sequence shown here is derived from an EMBL/GenBank/DDBJ whole genome shotgun (WGS) entry which is preliminary data.</text>
</comment>
<dbReference type="Pfam" id="PF02932">
    <property type="entry name" value="Neur_chan_memb"/>
    <property type="match status" value="1"/>
</dbReference>
<feature type="transmembrane region" description="Helical" evidence="1">
    <location>
        <begin position="23"/>
        <end position="45"/>
    </location>
</feature>
<dbReference type="InterPro" id="IPR036719">
    <property type="entry name" value="Neuro-gated_channel_TM_sf"/>
</dbReference>
<feature type="transmembrane region" description="Helical" evidence="1">
    <location>
        <begin position="169"/>
        <end position="188"/>
    </location>
</feature>
<feature type="transmembrane region" description="Helical" evidence="1">
    <location>
        <begin position="52"/>
        <end position="70"/>
    </location>
</feature>